<evidence type="ECO:0000256" key="6">
    <source>
        <dbReference type="SAM" id="SignalP"/>
    </source>
</evidence>
<feature type="chain" id="PRO_5046222673" description="Glycoside hydrolase family 43 protein" evidence="6">
    <location>
        <begin position="19"/>
        <end position="333"/>
    </location>
</feature>
<comment type="caution">
    <text evidence="7">The sequence shown here is derived from an EMBL/GenBank/DDBJ whole genome shotgun (WGS) entry which is preliminary data.</text>
</comment>
<proteinExistence type="inferred from homology"/>
<dbReference type="SUPFAM" id="SSF75005">
    <property type="entry name" value="Arabinanase/levansucrase/invertase"/>
    <property type="match status" value="1"/>
</dbReference>
<dbReference type="Proteomes" id="UP001305779">
    <property type="component" value="Unassembled WGS sequence"/>
</dbReference>
<organism evidence="7 8">
    <name type="scientific">Zasmidium cellare</name>
    <name type="common">Wine cellar mold</name>
    <name type="synonym">Racodium cellare</name>
    <dbReference type="NCBI Taxonomy" id="395010"/>
    <lineage>
        <taxon>Eukaryota</taxon>
        <taxon>Fungi</taxon>
        <taxon>Dikarya</taxon>
        <taxon>Ascomycota</taxon>
        <taxon>Pezizomycotina</taxon>
        <taxon>Dothideomycetes</taxon>
        <taxon>Dothideomycetidae</taxon>
        <taxon>Mycosphaerellales</taxon>
        <taxon>Mycosphaerellaceae</taxon>
        <taxon>Zasmidium</taxon>
    </lineage>
</organism>
<name>A0ABR0F451_ZASCE</name>
<keyword evidence="8" id="KW-1185">Reference proteome</keyword>
<dbReference type="Gene3D" id="2.115.10.20">
    <property type="entry name" value="Glycosyl hydrolase domain, family 43"/>
    <property type="match status" value="1"/>
</dbReference>
<reference evidence="7 8" key="1">
    <citation type="journal article" date="2023" name="G3 (Bethesda)">
        <title>A chromosome-level genome assembly of Zasmidium syzygii isolated from banana leaves.</title>
        <authorList>
            <person name="van Westerhoven A.C."/>
            <person name="Mehrabi R."/>
            <person name="Talebi R."/>
            <person name="Steentjes M.B.F."/>
            <person name="Corcolon B."/>
            <person name="Chong P.A."/>
            <person name="Kema G.H.J."/>
            <person name="Seidl M.F."/>
        </authorList>
    </citation>
    <scope>NUCLEOTIDE SEQUENCE [LARGE SCALE GENOMIC DNA]</scope>
    <source>
        <strain evidence="7 8">P124</strain>
    </source>
</reference>
<evidence type="ECO:0000313" key="8">
    <source>
        <dbReference type="Proteomes" id="UP001305779"/>
    </source>
</evidence>
<comment type="similarity">
    <text evidence="1 5">Belongs to the glycosyl hydrolase 43 family.</text>
</comment>
<gene>
    <name evidence="7" type="ORF">PRZ48_002406</name>
</gene>
<dbReference type="InterPro" id="IPR006710">
    <property type="entry name" value="Glyco_hydro_43"/>
</dbReference>
<keyword evidence="3 5" id="KW-0378">Hydrolase</keyword>
<evidence type="ECO:0000256" key="5">
    <source>
        <dbReference type="RuleBase" id="RU361187"/>
    </source>
</evidence>
<dbReference type="EMBL" id="JAXOVC010000001">
    <property type="protein sequence ID" value="KAK4508667.1"/>
    <property type="molecule type" value="Genomic_DNA"/>
</dbReference>
<evidence type="ECO:0000313" key="7">
    <source>
        <dbReference type="EMBL" id="KAK4508667.1"/>
    </source>
</evidence>
<keyword evidence="4 5" id="KW-0326">Glycosidase</keyword>
<evidence type="ECO:0008006" key="9">
    <source>
        <dbReference type="Google" id="ProtNLM"/>
    </source>
</evidence>
<evidence type="ECO:0000256" key="4">
    <source>
        <dbReference type="ARBA" id="ARBA00023295"/>
    </source>
</evidence>
<accession>A0ABR0F451</accession>
<dbReference type="PANTHER" id="PTHR43817:SF1">
    <property type="entry name" value="HYDROLASE, FAMILY 43, PUTATIVE (AFU_ORTHOLOGUE AFUA_3G01660)-RELATED"/>
    <property type="match status" value="1"/>
</dbReference>
<evidence type="ECO:0000256" key="2">
    <source>
        <dbReference type="ARBA" id="ARBA00022729"/>
    </source>
</evidence>
<evidence type="ECO:0000256" key="3">
    <source>
        <dbReference type="ARBA" id="ARBA00022801"/>
    </source>
</evidence>
<sequence>MLKHLFAITASASLLASATPLESRQTVQGIQNALGVGKDPSAFSQVVSGTRQYYFPNINVPDNGKPPYLVTLQTSNSLNTVLSDQKNNYTIWTSTTDQPNDTGFYKYGTNNYIITVAINPQSKGIRVLQNTGTDLMKGWKDLGQIKDASENVLQGYDSQAFDVNGKKYLLYGVSGNSIHIAQLTSETTVGNSTLIVSTTGQNGQPSVQEAPGALVQGDTVNVFWSENMYQTPYYDVRRVSVSTSANLVSSSTWKGLPVTTILQNSTANGVQGPGSASTFTGPDNNPWLAYDCYYSKDGSFVGPRKVQVQPITFTGNGDVMASMVPLKPTRFNT</sequence>
<dbReference type="Pfam" id="PF04616">
    <property type="entry name" value="Glyco_hydro_43"/>
    <property type="match status" value="1"/>
</dbReference>
<protein>
    <recommendedName>
        <fullName evidence="9">Glycoside hydrolase family 43 protein</fullName>
    </recommendedName>
</protein>
<dbReference type="PANTHER" id="PTHR43817">
    <property type="entry name" value="GLYCOSYL HYDROLASE"/>
    <property type="match status" value="1"/>
</dbReference>
<dbReference type="InterPro" id="IPR023296">
    <property type="entry name" value="Glyco_hydro_beta-prop_sf"/>
</dbReference>
<feature type="signal peptide" evidence="6">
    <location>
        <begin position="1"/>
        <end position="18"/>
    </location>
</feature>
<keyword evidence="2 6" id="KW-0732">Signal</keyword>
<evidence type="ECO:0000256" key="1">
    <source>
        <dbReference type="ARBA" id="ARBA00009865"/>
    </source>
</evidence>